<dbReference type="AlphaFoldDB" id="A0AA39MQZ7"/>
<protein>
    <submittedName>
        <fullName evidence="2">Uncharacterized protein</fullName>
    </submittedName>
</protein>
<dbReference type="GeneID" id="85353686"/>
<sequence>MAGVNQDSQVLPPPTCAINGMEIEELRKEEHNDWHFMFTCGAARRIYDPTQRNCQGVGPVVNVPNSTEIPRCGNSPSPSVVTKAMIPGNVGHVPGETKTLNIGSIEAEERRGNHSKGSKGYPGSRKMSTLRRGWDGKSETTRLSGEL</sequence>
<evidence type="ECO:0000256" key="1">
    <source>
        <dbReference type="SAM" id="MobiDB-lite"/>
    </source>
</evidence>
<reference evidence="2" key="1">
    <citation type="submission" date="2023-06" db="EMBL/GenBank/DDBJ databases">
        <authorList>
            <consortium name="Lawrence Berkeley National Laboratory"/>
            <person name="Ahrendt S."/>
            <person name="Sahu N."/>
            <person name="Indic B."/>
            <person name="Wong-Bajracharya J."/>
            <person name="Merenyi Z."/>
            <person name="Ke H.-M."/>
            <person name="Monk M."/>
            <person name="Kocsube S."/>
            <person name="Drula E."/>
            <person name="Lipzen A."/>
            <person name="Balint B."/>
            <person name="Henrissat B."/>
            <person name="Andreopoulos B."/>
            <person name="Martin F.M."/>
            <person name="Harder C.B."/>
            <person name="Rigling D."/>
            <person name="Ford K.L."/>
            <person name="Foster G.D."/>
            <person name="Pangilinan J."/>
            <person name="Papanicolaou A."/>
            <person name="Barry K."/>
            <person name="LaButti K."/>
            <person name="Viragh M."/>
            <person name="Koriabine M."/>
            <person name="Yan M."/>
            <person name="Riley R."/>
            <person name="Champramary S."/>
            <person name="Plett K.L."/>
            <person name="Tsai I.J."/>
            <person name="Slot J."/>
            <person name="Sipos G."/>
            <person name="Plett J."/>
            <person name="Nagy L.G."/>
            <person name="Grigoriev I.V."/>
        </authorList>
    </citation>
    <scope>NUCLEOTIDE SEQUENCE</scope>
    <source>
        <strain evidence="2">CCBAS 213</strain>
    </source>
</reference>
<feature type="region of interest" description="Disordered" evidence="1">
    <location>
        <begin position="105"/>
        <end position="147"/>
    </location>
</feature>
<dbReference type="EMBL" id="JAUEPS010000058">
    <property type="protein sequence ID" value="KAK0443417.1"/>
    <property type="molecule type" value="Genomic_DNA"/>
</dbReference>
<proteinExistence type="predicted"/>
<accession>A0AA39MQZ7</accession>
<gene>
    <name evidence="2" type="ORF">EV420DRAFT_1484944</name>
</gene>
<dbReference type="RefSeq" id="XP_060324736.1">
    <property type="nucleotide sequence ID" value="XM_060470138.1"/>
</dbReference>
<organism evidence="2 3">
    <name type="scientific">Armillaria tabescens</name>
    <name type="common">Ringless honey mushroom</name>
    <name type="synonym">Agaricus tabescens</name>
    <dbReference type="NCBI Taxonomy" id="1929756"/>
    <lineage>
        <taxon>Eukaryota</taxon>
        <taxon>Fungi</taxon>
        <taxon>Dikarya</taxon>
        <taxon>Basidiomycota</taxon>
        <taxon>Agaricomycotina</taxon>
        <taxon>Agaricomycetes</taxon>
        <taxon>Agaricomycetidae</taxon>
        <taxon>Agaricales</taxon>
        <taxon>Marasmiineae</taxon>
        <taxon>Physalacriaceae</taxon>
        <taxon>Desarmillaria</taxon>
    </lineage>
</organism>
<evidence type="ECO:0000313" key="2">
    <source>
        <dbReference type="EMBL" id="KAK0443417.1"/>
    </source>
</evidence>
<keyword evidence="3" id="KW-1185">Reference proteome</keyword>
<evidence type="ECO:0000313" key="3">
    <source>
        <dbReference type="Proteomes" id="UP001175211"/>
    </source>
</evidence>
<dbReference type="Proteomes" id="UP001175211">
    <property type="component" value="Unassembled WGS sequence"/>
</dbReference>
<name>A0AA39MQZ7_ARMTA</name>
<comment type="caution">
    <text evidence="2">The sequence shown here is derived from an EMBL/GenBank/DDBJ whole genome shotgun (WGS) entry which is preliminary data.</text>
</comment>